<dbReference type="PANTHER" id="PTHR14215">
    <property type="entry name" value="PROTEIN OF UNKNOWN FUNCTION DUF729"/>
    <property type="match status" value="1"/>
</dbReference>
<dbReference type="GO" id="GO:0009060">
    <property type="term" value="P:aerobic respiration"/>
    <property type="evidence" value="ECO:0007669"/>
    <property type="project" value="TreeGrafter"/>
</dbReference>
<dbReference type="AlphaFoldDB" id="A0A3P8G5T3"/>
<evidence type="ECO:0000256" key="2">
    <source>
        <dbReference type="SAM" id="MobiDB-lite"/>
    </source>
</evidence>
<feature type="compositionally biased region" description="Polar residues" evidence="2">
    <location>
        <begin position="37"/>
        <end position="46"/>
    </location>
</feature>
<evidence type="ECO:0000313" key="3">
    <source>
        <dbReference type="EMBL" id="VDP67368.1"/>
    </source>
</evidence>
<keyword evidence="4" id="KW-1185">Reference proteome</keyword>
<dbReference type="GO" id="GO:0000266">
    <property type="term" value="P:mitochondrial fission"/>
    <property type="evidence" value="ECO:0007669"/>
    <property type="project" value="TreeGrafter"/>
</dbReference>
<dbReference type="InterPro" id="IPR007972">
    <property type="entry name" value="Mtfr1"/>
</dbReference>
<reference evidence="3 4" key="1">
    <citation type="submission" date="2018-11" db="EMBL/GenBank/DDBJ databases">
        <authorList>
            <consortium name="Pathogen Informatics"/>
        </authorList>
    </citation>
    <scope>NUCLEOTIDE SEQUENCE [LARGE SCALE GENOMIC DNA]</scope>
    <source>
        <strain>Denwood</strain>
        <strain evidence="4">Zambia</strain>
    </source>
</reference>
<evidence type="ECO:0000313" key="4">
    <source>
        <dbReference type="Proteomes" id="UP000269396"/>
    </source>
</evidence>
<comment type="similarity">
    <text evidence="1">Belongs to the MTFR1 family.</text>
</comment>
<proteinExistence type="inferred from homology"/>
<dbReference type="PANTHER" id="PTHR14215:SF0">
    <property type="entry name" value="WH2 DOMAIN-CONTAINING PROTEIN"/>
    <property type="match status" value="1"/>
</dbReference>
<dbReference type="EMBL" id="UZAL01035290">
    <property type="protein sequence ID" value="VDP67368.1"/>
    <property type="molecule type" value="Genomic_DNA"/>
</dbReference>
<dbReference type="Proteomes" id="UP000269396">
    <property type="component" value="Unassembled WGS sequence"/>
</dbReference>
<gene>
    <name evidence="3" type="ORF">SMTD_LOCUS14978</name>
</gene>
<sequence length="217" mass="23540">MSTSQNPADMSQVLKELQSGSIKLRSIPRSPGGTPIKQKQSPTISGSDPCAIIARALHSKFSHLRSIMDNSISDEEKNCQSNIHLDSGLGPGCEDIWSPKRKPNGSPHSLLGSGLLIIPDFVCGVSYVELLNRPVPLNPPDIEATPTNVPIDITPPKNEEIRIAIRQMKSGNALGPDNIPPETLNNPITSKTGQYAASEACSWAYKINKNKNELKWL</sequence>
<evidence type="ECO:0000256" key="1">
    <source>
        <dbReference type="ARBA" id="ARBA00005807"/>
    </source>
</evidence>
<organism evidence="3 4">
    <name type="scientific">Schistosoma mattheei</name>
    <dbReference type="NCBI Taxonomy" id="31246"/>
    <lineage>
        <taxon>Eukaryota</taxon>
        <taxon>Metazoa</taxon>
        <taxon>Spiralia</taxon>
        <taxon>Lophotrochozoa</taxon>
        <taxon>Platyhelminthes</taxon>
        <taxon>Trematoda</taxon>
        <taxon>Digenea</taxon>
        <taxon>Strigeidida</taxon>
        <taxon>Schistosomatoidea</taxon>
        <taxon>Schistosomatidae</taxon>
        <taxon>Schistosoma</taxon>
    </lineage>
</organism>
<accession>A0A3P8G5T3</accession>
<dbReference type="GO" id="GO:0005739">
    <property type="term" value="C:mitochondrion"/>
    <property type="evidence" value="ECO:0007669"/>
    <property type="project" value="TreeGrafter"/>
</dbReference>
<feature type="region of interest" description="Disordered" evidence="2">
    <location>
        <begin position="1"/>
        <end position="46"/>
    </location>
</feature>
<name>A0A3P8G5T3_9TREM</name>
<protein>
    <submittedName>
        <fullName evidence="3">Uncharacterized protein</fullName>
    </submittedName>
</protein>